<name>A0A2N9J2T7_FAGSY</name>
<reference evidence="2" key="1">
    <citation type="submission" date="2018-02" db="EMBL/GenBank/DDBJ databases">
        <authorList>
            <person name="Cohen D.B."/>
            <person name="Kent A.D."/>
        </authorList>
    </citation>
    <scope>NUCLEOTIDE SEQUENCE</scope>
</reference>
<feature type="compositionally biased region" description="Polar residues" evidence="1">
    <location>
        <begin position="207"/>
        <end position="226"/>
    </location>
</feature>
<accession>A0A2N9J2T7</accession>
<feature type="region of interest" description="Disordered" evidence="1">
    <location>
        <begin position="207"/>
        <end position="248"/>
    </location>
</feature>
<sequence>MLLNNLCETFNSKIVDARTKPIITTLETIRRYPMTRIQKNRDVMLKYQGLICPRIQEKLQKCKAESKGCTPKWGGGNRRQPGRPKRMHRRRDPDEHQNSHKLKRNQNSLKCGQCHQVGHNKRSCKKKQTMPAGVGQTEARAKGRKNVASSNKGNGKKKVGSTDVNFMGFKILAGVVQDETRAKGKKNMASTNTEENSMGFRVPIGMSSQQSNILGSPAAYNSSAPATSFEDTRSRTDIYGVQSSRDKQ</sequence>
<feature type="region of interest" description="Disordered" evidence="1">
    <location>
        <begin position="66"/>
        <end position="159"/>
    </location>
</feature>
<proteinExistence type="predicted"/>
<feature type="compositionally biased region" description="Basic residues" evidence="1">
    <location>
        <begin position="118"/>
        <end position="128"/>
    </location>
</feature>
<gene>
    <name evidence="2" type="ORF">FSB_LOCUS58712</name>
</gene>
<dbReference type="EMBL" id="OIVN01006335">
    <property type="protein sequence ID" value="SPD30830.1"/>
    <property type="molecule type" value="Genomic_DNA"/>
</dbReference>
<protein>
    <recommendedName>
        <fullName evidence="3">CCHC-type domain-containing protein</fullName>
    </recommendedName>
</protein>
<evidence type="ECO:0000256" key="1">
    <source>
        <dbReference type="SAM" id="MobiDB-lite"/>
    </source>
</evidence>
<evidence type="ECO:0000313" key="2">
    <source>
        <dbReference type="EMBL" id="SPD30830.1"/>
    </source>
</evidence>
<organism evidence="2">
    <name type="scientific">Fagus sylvatica</name>
    <name type="common">Beechnut</name>
    <dbReference type="NCBI Taxonomy" id="28930"/>
    <lineage>
        <taxon>Eukaryota</taxon>
        <taxon>Viridiplantae</taxon>
        <taxon>Streptophyta</taxon>
        <taxon>Embryophyta</taxon>
        <taxon>Tracheophyta</taxon>
        <taxon>Spermatophyta</taxon>
        <taxon>Magnoliopsida</taxon>
        <taxon>eudicotyledons</taxon>
        <taxon>Gunneridae</taxon>
        <taxon>Pentapetalae</taxon>
        <taxon>rosids</taxon>
        <taxon>fabids</taxon>
        <taxon>Fagales</taxon>
        <taxon>Fagaceae</taxon>
        <taxon>Fagus</taxon>
    </lineage>
</organism>
<evidence type="ECO:0008006" key="3">
    <source>
        <dbReference type="Google" id="ProtNLM"/>
    </source>
</evidence>
<feature type="compositionally biased region" description="Basic residues" evidence="1">
    <location>
        <begin position="80"/>
        <end position="90"/>
    </location>
</feature>
<dbReference type="AlphaFoldDB" id="A0A2N9J2T7"/>